<dbReference type="Proteomes" id="UP000079169">
    <property type="component" value="Unplaced"/>
</dbReference>
<feature type="region of interest" description="Disordered" evidence="1">
    <location>
        <begin position="17"/>
        <end position="36"/>
    </location>
</feature>
<accession>A0A3Q0J432</accession>
<keyword evidence="2" id="KW-1185">Reference proteome</keyword>
<feature type="compositionally biased region" description="Acidic residues" evidence="1">
    <location>
        <begin position="88"/>
        <end position="106"/>
    </location>
</feature>
<evidence type="ECO:0000313" key="3">
    <source>
        <dbReference type="RefSeq" id="XP_026683249.1"/>
    </source>
</evidence>
<dbReference type="RefSeq" id="XP_026683249.1">
    <property type="nucleotide sequence ID" value="XM_026827448.1"/>
</dbReference>
<dbReference type="AlphaFoldDB" id="A0A3Q0J432"/>
<name>A0A3Q0J432_DIACI</name>
<dbReference type="GeneID" id="113469603"/>
<protein>
    <submittedName>
        <fullName evidence="3">Uncharacterized protein LOC113469603</fullName>
    </submittedName>
</protein>
<sequence>MVVHSFLQAMAPYSAEVQPDQHPSLSMSSGSFSSSMEMDSDYEANVVLHLVPLPVQLPDRPHSPYDQAIPNILVSDFCASWQAHCSDVTDDASDEDNDDDNAEVSK</sequence>
<feature type="compositionally biased region" description="Low complexity" evidence="1">
    <location>
        <begin position="24"/>
        <end position="36"/>
    </location>
</feature>
<reference evidence="3" key="1">
    <citation type="submission" date="2025-08" db="UniProtKB">
        <authorList>
            <consortium name="RefSeq"/>
        </authorList>
    </citation>
    <scope>IDENTIFICATION</scope>
</reference>
<evidence type="ECO:0000313" key="2">
    <source>
        <dbReference type="Proteomes" id="UP000079169"/>
    </source>
</evidence>
<proteinExistence type="predicted"/>
<gene>
    <name evidence="3" type="primary">LOC113469603</name>
</gene>
<dbReference type="PaxDb" id="121845-A0A3Q0J432"/>
<evidence type="ECO:0000256" key="1">
    <source>
        <dbReference type="SAM" id="MobiDB-lite"/>
    </source>
</evidence>
<organism evidence="2 3">
    <name type="scientific">Diaphorina citri</name>
    <name type="common">Asian citrus psyllid</name>
    <dbReference type="NCBI Taxonomy" id="121845"/>
    <lineage>
        <taxon>Eukaryota</taxon>
        <taxon>Metazoa</taxon>
        <taxon>Ecdysozoa</taxon>
        <taxon>Arthropoda</taxon>
        <taxon>Hexapoda</taxon>
        <taxon>Insecta</taxon>
        <taxon>Pterygota</taxon>
        <taxon>Neoptera</taxon>
        <taxon>Paraneoptera</taxon>
        <taxon>Hemiptera</taxon>
        <taxon>Sternorrhyncha</taxon>
        <taxon>Psylloidea</taxon>
        <taxon>Psyllidae</taxon>
        <taxon>Diaphorininae</taxon>
        <taxon>Diaphorina</taxon>
    </lineage>
</organism>
<feature type="region of interest" description="Disordered" evidence="1">
    <location>
        <begin position="87"/>
        <end position="106"/>
    </location>
</feature>
<dbReference type="KEGG" id="dci:113469603"/>